<comment type="similarity">
    <text evidence="2 7">Belongs to the DedA family.</text>
</comment>
<dbReference type="Pfam" id="PF09335">
    <property type="entry name" value="VTT_dom"/>
    <property type="match status" value="1"/>
</dbReference>
<evidence type="ECO:0000259" key="8">
    <source>
        <dbReference type="Pfam" id="PF09335"/>
    </source>
</evidence>
<evidence type="ECO:0000256" key="1">
    <source>
        <dbReference type="ARBA" id="ARBA00004651"/>
    </source>
</evidence>
<evidence type="ECO:0000256" key="4">
    <source>
        <dbReference type="ARBA" id="ARBA00022692"/>
    </source>
</evidence>
<evidence type="ECO:0000256" key="5">
    <source>
        <dbReference type="ARBA" id="ARBA00022989"/>
    </source>
</evidence>
<comment type="caution">
    <text evidence="9">The sequence shown here is derived from an EMBL/GenBank/DDBJ whole genome shotgun (WGS) entry which is preliminary data.</text>
</comment>
<keyword evidence="10" id="KW-1185">Reference proteome</keyword>
<dbReference type="PANTHER" id="PTHR30353">
    <property type="entry name" value="INNER MEMBRANE PROTEIN DEDA-RELATED"/>
    <property type="match status" value="1"/>
</dbReference>
<gene>
    <name evidence="9" type="ORF">DB31_7492</name>
</gene>
<feature type="transmembrane region" description="Helical" evidence="7">
    <location>
        <begin position="51"/>
        <end position="70"/>
    </location>
</feature>
<dbReference type="GO" id="GO:0005886">
    <property type="term" value="C:plasma membrane"/>
    <property type="evidence" value="ECO:0007669"/>
    <property type="project" value="UniProtKB-SubCell"/>
</dbReference>
<reference evidence="9 10" key="1">
    <citation type="submission" date="2014-04" db="EMBL/GenBank/DDBJ databases">
        <title>Genome assembly of Hyalangium minutum DSM 14724.</title>
        <authorList>
            <person name="Sharma G."/>
            <person name="Subramanian S."/>
        </authorList>
    </citation>
    <scope>NUCLEOTIDE SEQUENCE [LARGE SCALE GENOMIC DNA]</scope>
    <source>
        <strain evidence="9 10">DSM 14724</strain>
    </source>
</reference>
<proteinExistence type="inferred from homology"/>
<keyword evidence="5 7" id="KW-1133">Transmembrane helix</keyword>
<evidence type="ECO:0000313" key="10">
    <source>
        <dbReference type="Proteomes" id="UP000028725"/>
    </source>
</evidence>
<dbReference type="STRING" id="394096.DB31_7492"/>
<comment type="subcellular location">
    <subcellularLocation>
        <location evidence="1 7">Cell membrane</location>
        <topology evidence="1 7">Multi-pass membrane protein</topology>
    </subcellularLocation>
</comment>
<organism evidence="9 10">
    <name type="scientific">Hyalangium minutum</name>
    <dbReference type="NCBI Taxonomy" id="394096"/>
    <lineage>
        <taxon>Bacteria</taxon>
        <taxon>Pseudomonadati</taxon>
        <taxon>Myxococcota</taxon>
        <taxon>Myxococcia</taxon>
        <taxon>Myxococcales</taxon>
        <taxon>Cystobacterineae</taxon>
        <taxon>Archangiaceae</taxon>
        <taxon>Hyalangium</taxon>
    </lineage>
</organism>
<feature type="transmembrane region" description="Helical" evidence="7">
    <location>
        <begin position="137"/>
        <end position="160"/>
    </location>
</feature>
<dbReference type="PANTHER" id="PTHR30353:SF15">
    <property type="entry name" value="INNER MEMBRANE PROTEIN YABI"/>
    <property type="match status" value="1"/>
</dbReference>
<keyword evidence="4 7" id="KW-0812">Transmembrane</keyword>
<evidence type="ECO:0000256" key="6">
    <source>
        <dbReference type="ARBA" id="ARBA00023136"/>
    </source>
</evidence>
<feature type="transmembrane region" description="Helical" evidence="7">
    <location>
        <begin position="175"/>
        <end position="195"/>
    </location>
</feature>
<feature type="domain" description="VTT" evidence="8">
    <location>
        <begin position="31"/>
        <end position="157"/>
    </location>
</feature>
<dbReference type="Proteomes" id="UP000028725">
    <property type="component" value="Unassembled WGS sequence"/>
</dbReference>
<keyword evidence="3 7" id="KW-1003">Cell membrane</keyword>
<sequence>MDRGLLGYLLSHGSYALLFGALVAGGVGVPLPEDLVLLTSGALAHLGVVKLPLAIGVCYCGVLTGDLLLFHTARKLGPKVFEQRWLRGLITAERRQHITRLYERHGGKVIFIGRHMSVLRVLVFAMAAVQGVRTRTFLFWDALALTLSAPLLVGLGYVFAQSIDRVAAGFGRAEHLLAIAVGGGLALLILSRTVMVRRHKRRA</sequence>
<evidence type="ECO:0000256" key="2">
    <source>
        <dbReference type="ARBA" id="ARBA00010792"/>
    </source>
</evidence>
<accession>A0A085WKP2</accession>
<dbReference type="EMBL" id="JMCB01000006">
    <property type="protein sequence ID" value="KFE68255.1"/>
    <property type="molecule type" value="Genomic_DNA"/>
</dbReference>
<dbReference type="InterPro" id="IPR032818">
    <property type="entry name" value="DedA-like"/>
</dbReference>
<evidence type="ECO:0000256" key="3">
    <source>
        <dbReference type="ARBA" id="ARBA00022475"/>
    </source>
</evidence>
<dbReference type="RefSeq" id="WP_044188863.1">
    <property type="nucleotide sequence ID" value="NZ_JMCB01000006.1"/>
</dbReference>
<keyword evidence="6 7" id="KW-0472">Membrane</keyword>
<dbReference type="OrthoDB" id="9813426at2"/>
<evidence type="ECO:0000313" key="9">
    <source>
        <dbReference type="EMBL" id="KFE68255.1"/>
    </source>
</evidence>
<protein>
    <submittedName>
        <fullName evidence="9">DedA family protein</fullName>
    </submittedName>
</protein>
<feature type="transmembrane region" description="Helical" evidence="7">
    <location>
        <begin position="12"/>
        <end position="31"/>
    </location>
</feature>
<dbReference type="AlphaFoldDB" id="A0A085WKP2"/>
<evidence type="ECO:0000256" key="7">
    <source>
        <dbReference type="RuleBase" id="RU367016"/>
    </source>
</evidence>
<name>A0A085WKP2_9BACT</name>
<dbReference type="InterPro" id="IPR032816">
    <property type="entry name" value="VTT_dom"/>
</dbReference>